<dbReference type="Gene3D" id="3.40.50.1820">
    <property type="entry name" value="alpha/beta hydrolase"/>
    <property type="match status" value="1"/>
</dbReference>
<comment type="caution">
    <text evidence="3">The sequence shown here is derived from an EMBL/GenBank/DDBJ whole genome shotgun (WGS) entry which is preliminary data.</text>
</comment>
<keyword evidence="1" id="KW-0378">Hydrolase</keyword>
<organism evidence="3 4">
    <name type="scientific">Virgibacillus oceani</name>
    <dbReference type="NCBI Taxonomy" id="1479511"/>
    <lineage>
        <taxon>Bacteria</taxon>
        <taxon>Bacillati</taxon>
        <taxon>Bacillota</taxon>
        <taxon>Bacilli</taxon>
        <taxon>Bacillales</taxon>
        <taxon>Bacillaceae</taxon>
        <taxon>Virgibacillus</taxon>
    </lineage>
</organism>
<dbReference type="RefSeq" id="WP_188456750.1">
    <property type="nucleotide sequence ID" value="NZ_BMFR01000024.1"/>
</dbReference>
<reference evidence="3" key="2">
    <citation type="submission" date="2020-09" db="EMBL/GenBank/DDBJ databases">
        <authorList>
            <person name="Sun Q."/>
            <person name="Zhou Y."/>
        </authorList>
    </citation>
    <scope>NUCLEOTIDE SEQUENCE</scope>
    <source>
        <strain evidence="3">CGMCC 1.12754</strain>
    </source>
</reference>
<dbReference type="AlphaFoldDB" id="A0A917MBA5"/>
<gene>
    <name evidence="3" type="ORF">GCM10011398_35890</name>
</gene>
<dbReference type="GO" id="GO:0004252">
    <property type="term" value="F:serine-type endopeptidase activity"/>
    <property type="evidence" value="ECO:0007669"/>
    <property type="project" value="TreeGrafter"/>
</dbReference>
<reference evidence="3" key="1">
    <citation type="journal article" date="2014" name="Int. J. Syst. Evol. Microbiol.">
        <title>Complete genome sequence of Corynebacterium casei LMG S-19264T (=DSM 44701T), isolated from a smear-ripened cheese.</title>
        <authorList>
            <consortium name="US DOE Joint Genome Institute (JGI-PGF)"/>
            <person name="Walter F."/>
            <person name="Albersmeier A."/>
            <person name="Kalinowski J."/>
            <person name="Ruckert C."/>
        </authorList>
    </citation>
    <scope>NUCLEOTIDE SEQUENCE</scope>
    <source>
        <strain evidence="3">CGMCC 1.12754</strain>
    </source>
</reference>
<evidence type="ECO:0000313" key="4">
    <source>
        <dbReference type="Proteomes" id="UP000622860"/>
    </source>
</evidence>
<evidence type="ECO:0000313" key="3">
    <source>
        <dbReference type="EMBL" id="GGG86890.1"/>
    </source>
</evidence>
<proteinExistence type="predicted"/>
<sequence length="601" mass="68386">MLQFPKPTVEQFFRTYAITNFAVSKDEKRIVFSSNLNGKMNLWGMNLPDRFPYLFAHVDQSCSFIKFDSENRFVLAGFDNDGDENHHIYAIPADGGLPQALITGDANEKYFFSHLSDDGERVYYITSEENPSFLNARVRNLGDGSDKLLNTGEISPTELAAVSDNEEAFVYLRAFANTYVTGVVKSDGKEHSLTPDPKNVHVTFDPVFVDDTTVYFITNYESEYSYVAKFDLAAKQFTSEVTIDHESVQTLKYDKKHHALYLVTEDGVQDRLYRYDLSDGDLKSLSLPIDVVSQIQITPSGSLYVLGISATISHNIYHSNDGEKWQRLTNNTVLGVTSEDMVEPEVVSYKSYDGMEIESLLFKAKPENDNGHTIFWPHGGPQAAERKTFRSMFQCFINRGYSIFAPNFRGSTGYGSSFVKLVEQDWGEGPRLDCVAGIEWLFANNIVDRDKLFLVGGSYGGYMTLLLHGRHSEYFKACVDLFGPSDLFTFVNSVPPHWKPIMDRWLGDPEQDKERFIRDSPVTYLEGMTKPMLVIQGAKDPRVVKEESDQIVAKLQEKGREVEYLVLDDEGHGFSKKENEIEVYMRMLDFLAKYQDKEQYV</sequence>
<keyword evidence="4" id="KW-1185">Reference proteome</keyword>
<accession>A0A917MBA5</accession>
<dbReference type="GO" id="GO:0006508">
    <property type="term" value="P:proteolysis"/>
    <property type="evidence" value="ECO:0007669"/>
    <property type="project" value="InterPro"/>
</dbReference>
<protein>
    <submittedName>
        <fullName evidence="3">Peptidase</fullName>
    </submittedName>
</protein>
<dbReference type="InterPro" id="IPR029058">
    <property type="entry name" value="AB_hydrolase_fold"/>
</dbReference>
<dbReference type="SUPFAM" id="SSF69322">
    <property type="entry name" value="Tricorn protease domain 2"/>
    <property type="match status" value="1"/>
</dbReference>
<feature type="domain" description="Peptidase S9 prolyl oligopeptidase catalytic" evidence="2">
    <location>
        <begin position="388"/>
        <end position="595"/>
    </location>
</feature>
<dbReference type="Proteomes" id="UP000622860">
    <property type="component" value="Unassembled WGS sequence"/>
</dbReference>
<dbReference type="InterPro" id="IPR001375">
    <property type="entry name" value="Peptidase_S9_cat"/>
</dbReference>
<dbReference type="Pfam" id="PF00326">
    <property type="entry name" value="Peptidase_S9"/>
    <property type="match status" value="1"/>
</dbReference>
<dbReference type="EMBL" id="BMFR01000024">
    <property type="protein sequence ID" value="GGG86890.1"/>
    <property type="molecule type" value="Genomic_DNA"/>
</dbReference>
<dbReference type="Gene3D" id="2.120.10.30">
    <property type="entry name" value="TolB, C-terminal domain"/>
    <property type="match status" value="1"/>
</dbReference>
<dbReference type="PANTHER" id="PTHR42776:SF27">
    <property type="entry name" value="DIPEPTIDYL PEPTIDASE FAMILY MEMBER 6"/>
    <property type="match status" value="1"/>
</dbReference>
<dbReference type="PANTHER" id="PTHR42776">
    <property type="entry name" value="SERINE PEPTIDASE S9 FAMILY MEMBER"/>
    <property type="match status" value="1"/>
</dbReference>
<dbReference type="InterPro" id="IPR011042">
    <property type="entry name" value="6-blade_b-propeller_TolB-like"/>
</dbReference>
<evidence type="ECO:0000259" key="2">
    <source>
        <dbReference type="Pfam" id="PF00326"/>
    </source>
</evidence>
<name>A0A917MBA5_9BACI</name>
<dbReference type="SUPFAM" id="SSF53474">
    <property type="entry name" value="alpha/beta-Hydrolases"/>
    <property type="match status" value="1"/>
</dbReference>
<evidence type="ECO:0000256" key="1">
    <source>
        <dbReference type="ARBA" id="ARBA00022801"/>
    </source>
</evidence>